<evidence type="ECO:0000259" key="9">
    <source>
        <dbReference type="PROSITE" id="PS50192"/>
    </source>
</evidence>
<keyword evidence="11" id="KW-1185">Reference proteome</keyword>
<dbReference type="SMART" id="SM00397">
    <property type="entry name" value="t_SNARE"/>
    <property type="match status" value="1"/>
</dbReference>
<dbReference type="GO" id="GO:0005484">
    <property type="term" value="F:SNAP receptor activity"/>
    <property type="evidence" value="ECO:0007669"/>
    <property type="project" value="TreeGrafter"/>
</dbReference>
<dbReference type="GO" id="GO:0031902">
    <property type="term" value="C:late endosome membrane"/>
    <property type="evidence" value="ECO:0007669"/>
    <property type="project" value="TreeGrafter"/>
</dbReference>
<dbReference type="Pfam" id="PF12352">
    <property type="entry name" value="V-SNARE_C"/>
    <property type="match status" value="1"/>
</dbReference>
<evidence type="ECO:0000313" key="10">
    <source>
        <dbReference type="EMBL" id="KAF0976687.1"/>
    </source>
</evidence>
<gene>
    <name evidence="10" type="ORF">FDP41_003982</name>
</gene>
<dbReference type="GO" id="GO:0006886">
    <property type="term" value="P:intracellular protein transport"/>
    <property type="evidence" value="ECO:0007669"/>
    <property type="project" value="InterPro"/>
</dbReference>
<dbReference type="Pfam" id="PF05008">
    <property type="entry name" value="V-SNARE"/>
    <property type="match status" value="1"/>
</dbReference>
<keyword evidence="7" id="KW-0175">Coiled coil</keyword>
<dbReference type="GO" id="GO:0005794">
    <property type="term" value="C:Golgi apparatus"/>
    <property type="evidence" value="ECO:0007669"/>
    <property type="project" value="TreeGrafter"/>
</dbReference>
<dbReference type="SUPFAM" id="SSF58038">
    <property type="entry name" value="SNARE fusion complex"/>
    <property type="match status" value="1"/>
</dbReference>
<dbReference type="InterPro" id="IPR000727">
    <property type="entry name" value="T_SNARE_dom"/>
</dbReference>
<dbReference type="Gene3D" id="1.20.58.400">
    <property type="entry name" value="t-snare proteins"/>
    <property type="match status" value="1"/>
</dbReference>
<reference evidence="10 11" key="1">
    <citation type="journal article" date="2019" name="Sci. Rep.">
        <title>Nanopore sequencing improves the draft genome of the human pathogenic amoeba Naegleria fowleri.</title>
        <authorList>
            <person name="Liechti N."/>
            <person name="Schurch N."/>
            <person name="Bruggmann R."/>
            <person name="Wittwer M."/>
        </authorList>
    </citation>
    <scope>NUCLEOTIDE SEQUENCE [LARGE SCALE GENOMIC DNA]</scope>
    <source>
        <strain evidence="10 11">ATCC 30894</strain>
    </source>
</reference>
<evidence type="ECO:0000256" key="2">
    <source>
        <dbReference type="ARBA" id="ARBA00006108"/>
    </source>
</evidence>
<dbReference type="GO" id="GO:0006906">
    <property type="term" value="P:vesicle fusion"/>
    <property type="evidence" value="ECO:0007669"/>
    <property type="project" value="TreeGrafter"/>
</dbReference>
<keyword evidence="8" id="KW-0472">Membrane</keyword>
<dbReference type="GeneID" id="68111200"/>
<dbReference type="VEuPathDB" id="AmoebaDB:FDP41_003982"/>
<keyword evidence="4" id="KW-0812">Transmembrane</keyword>
<keyword evidence="3" id="KW-0813">Transport</keyword>
<evidence type="ECO:0000256" key="4">
    <source>
        <dbReference type="ARBA" id="ARBA00022692"/>
    </source>
</evidence>
<evidence type="ECO:0000256" key="7">
    <source>
        <dbReference type="ARBA" id="ARBA00023054"/>
    </source>
</evidence>
<name>A0A6A5BIA1_NAEFO</name>
<dbReference type="SUPFAM" id="SSF47661">
    <property type="entry name" value="t-snare proteins"/>
    <property type="match status" value="1"/>
</dbReference>
<accession>A0A6A5BIA1</accession>
<dbReference type="PANTHER" id="PTHR21230">
    <property type="entry name" value="VESICLE TRANSPORT V-SNARE PROTEIN VTI1-RELATED"/>
    <property type="match status" value="1"/>
</dbReference>
<evidence type="ECO:0000256" key="6">
    <source>
        <dbReference type="ARBA" id="ARBA00022989"/>
    </source>
</evidence>
<dbReference type="Gene3D" id="1.20.5.110">
    <property type="match status" value="1"/>
</dbReference>
<dbReference type="GO" id="GO:0000149">
    <property type="term" value="F:SNARE binding"/>
    <property type="evidence" value="ECO:0007669"/>
    <property type="project" value="TreeGrafter"/>
</dbReference>
<feature type="domain" description="T-SNARE coiled-coil homology" evidence="9">
    <location>
        <begin position="122"/>
        <end position="184"/>
    </location>
</feature>
<comment type="subcellular location">
    <subcellularLocation>
        <location evidence="1">Membrane</location>
        <topology evidence="1">Single-pass type IV membrane protein</topology>
    </subcellularLocation>
</comment>
<keyword evidence="6" id="KW-1133">Transmembrane helix</keyword>
<evidence type="ECO:0000256" key="5">
    <source>
        <dbReference type="ARBA" id="ARBA00022927"/>
    </source>
</evidence>
<dbReference type="PROSITE" id="PS50192">
    <property type="entry name" value="T_SNARE"/>
    <property type="match status" value="1"/>
</dbReference>
<proteinExistence type="inferred from homology"/>
<evidence type="ECO:0000313" key="11">
    <source>
        <dbReference type="Proteomes" id="UP000444721"/>
    </source>
</evidence>
<dbReference type="VEuPathDB" id="AmoebaDB:NfTy_069900"/>
<dbReference type="PANTHER" id="PTHR21230:SF26">
    <property type="entry name" value="VESICLE TRANSPORT THROUGH INTERACTION WITH T-SNARES HOMOLOG 1A"/>
    <property type="match status" value="1"/>
</dbReference>
<dbReference type="GO" id="GO:0005789">
    <property type="term" value="C:endoplasmic reticulum membrane"/>
    <property type="evidence" value="ECO:0007669"/>
    <property type="project" value="TreeGrafter"/>
</dbReference>
<dbReference type="GO" id="GO:0031201">
    <property type="term" value="C:SNARE complex"/>
    <property type="evidence" value="ECO:0007669"/>
    <property type="project" value="TreeGrafter"/>
</dbReference>
<comment type="similarity">
    <text evidence="2">Belongs to the VTI1 family.</text>
</comment>
<dbReference type="OrthoDB" id="430637at2759"/>
<dbReference type="InterPro" id="IPR038407">
    <property type="entry name" value="v-SNARE_N_sf"/>
</dbReference>
<evidence type="ECO:0000256" key="8">
    <source>
        <dbReference type="ARBA" id="ARBA00023136"/>
    </source>
</evidence>
<organism evidence="10 11">
    <name type="scientific">Naegleria fowleri</name>
    <name type="common">Brain eating amoeba</name>
    <dbReference type="NCBI Taxonomy" id="5763"/>
    <lineage>
        <taxon>Eukaryota</taxon>
        <taxon>Discoba</taxon>
        <taxon>Heterolobosea</taxon>
        <taxon>Tetramitia</taxon>
        <taxon>Eutetramitia</taxon>
        <taxon>Vahlkampfiidae</taxon>
        <taxon>Naegleria</taxon>
    </lineage>
</organism>
<sequence length="195" mass="22292">MTELLNSYDSDLEKLLSQIASHIKSVPSEGSSKVEKDIHTAKTLIKQMNIEIQSITNAKQKGEFKTKVNYYKKQVEKFEQELKKSSLLQSTSTSCGENDHFGFSSSSSLNEDEYKQRMLHSTQVLTHSSKTLEMANQVLNETEQIAQDSAAMLRKHSEQMKHIQDKLYDVESEVKEGRKTVNRMSRPAIVNLFMK</sequence>
<dbReference type="InterPro" id="IPR007705">
    <property type="entry name" value="Vesicle_trsprt_v-SNARE_N"/>
</dbReference>
<dbReference type="InterPro" id="IPR010989">
    <property type="entry name" value="SNARE"/>
</dbReference>
<evidence type="ECO:0000256" key="3">
    <source>
        <dbReference type="ARBA" id="ARBA00022448"/>
    </source>
</evidence>
<keyword evidence="5" id="KW-0653">Protein transport</keyword>
<dbReference type="VEuPathDB" id="AmoebaDB:NF0128840"/>
<dbReference type="AlphaFoldDB" id="A0A6A5BIA1"/>
<dbReference type="RefSeq" id="XP_044561400.1">
    <property type="nucleotide sequence ID" value="XM_044707346.1"/>
</dbReference>
<dbReference type="EMBL" id="VFQX01000036">
    <property type="protein sequence ID" value="KAF0976687.1"/>
    <property type="molecule type" value="Genomic_DNA"/>
</dbReference>
<protein>
    <recommendedName>
        <fullName evidence="9">t-SNARE coiled-coil homology domain-containing protein</fullName>
    </recommendedName>
</protein>
<comment type="caution">
    <text evidence="10">The sequence shown here is derived from an EMBL/GenBank/DDBJ whole genome shotgun (WGS) entry which is preliminary data.</text>
</comment>
<dbReference type="Proteomes" id="UP000444721">
    <property type="component" value="Unassembled WGS sequence"/>
</dbReference>
<dbReference type="GO" id="GO:0012507">
    <property type="term" value="C:ER to Golgi transport vesicle membrane"/>
    <property type="evidence" value="ECO:0007669"/>
    <property type="project" value="TreeGrafter"/>
</dbReference>
<evidence type="ECO:0000256" key="1">
    <source>
        <dbReference type="ARBA" id="ARBA00004211"/>
    </source>
</evidence>